<dbReference type="PANTHER" id="PTHR39324">
    <property type="entry name" value="CALCIUM DODECIN"/>
    <property type="match status" value="1"/>
</dbReference>
<dbReference type="Pfam" id="PF07311">
    <property type="entry name" value="Dodecin"/>
    <property type="match status" value="1"/>
</dbReference>
<dbReference type="PANTHER" id="PTHR39324:SF1">
    <property type="entry name" value="CALCIUM DODECIN"/>
    <property type="match status" value="1"/>
</dbReference>
<dbReference type="Gene3D" id="3.30.1660.10">
    <property type="entry name" value="Flavin-binding protein dodecin"/>
    <property type="match status" value="1"/>
</dbReference>
<evidence type="ECO:0000313" key="1">
    <source>
        <dbReference type="EMBL" id="PSH61935.1"/>
    </source>
</evidence>
<reference evidence="2" key="1">
    <citation type="submission" date="2017-11" db="EMBL/GenBank/DDBJ databases">
        <authorList>
            <person name="Kuznetsova I."/>
            <person name="Sazanova A."/>
            <person name="Chirak E."/>
            <person name="Safronova V."/>
            <person name="Willems A."/>
        </authorList>
    </citation>
    <scope>NUCLEOTIDE SEQUENCE [LARGE SCALE GENOMIC DNA]</scope>
    <source>
        <strain evidence="2">CCBAU 03422</strain>
    </source>
</reference>
<name>A0A2P7B641_9HYPH</name>
<proteinExistence type="predicted"/>
<dbReference type="RefSeq" id="WP_106666108.1">
    <property type="nucleotide sequence ID" value="NZ_PGGM01000011.1"/>
</dbReference>
<evidence type="ECO:0000313" key="2">
    <source>
        <dbReference type="Proteomes" id="UP000241764"/>
    </source>
</evidence>
<dbReference type="AlphaFoldDB" id="A0A2P7B641"/>
<dbReference type="SUPFAM" id="SSF89807">
    <property type="entry name" value="Dodecin-like"/>
    <property type="match status" value="1"/>
</dbReference>
<comment type="caution">
    <text evidence="1">The sequence shown here is derived from an EMBL/GenBank/DDBJ whole genome shotgun (WGS) entry which is preliminary data.</text>
</comment>
<dbReference type="InterPro" id="IPR009923">
    <property type="entry name" value="Dodecin"/>
</dbReference>
<dbReference type="InterPro" id="IPR036694">
    <property type="entry name" value="Dodecin-like_sf"/>
</dbReference>
<dbReference type="InterPro" id="IPR025543">
    <property type="entry name" value="Dodecin-like"/>
</dbReference>
<dbReference type="InterPro" id="IPR050049">
    <property type="entry name" value="Dodecin_bact"/>
</dbReference>
<dbReference type="NCBIfam" id="NF043052">
    <property type="entry name" value="DodecBact"/>
    <property type="match status" value="1"/>
</dbReference>
<dbReference type="OrthoDB" id="9805889at2"/>
<keyword evidence="2" id="KW-1185">Reference proteome</keyword>
<organism evidence="1 2">
    <name type="scientific">Phyllobacterium sophorae</name>
    <dbReference type="NCBI Taxonomy" id="1520277"/>
    <lineage>
        <taxon>Bacteria</taxon>
        <taxon>Pseudomonadati</taxon>
        <taxon>Pseudomonadota</taxon>
        <taxon>Alphaproteobacteria</taxon>
        <taxon>Hyphomicrobiales</taxon>
        <taxon>Phyllobacteriaceae</taxon>
        <taxon>Phyllobacterium</taxon>
    </lineage>
</organism>
<gene>
    <name evidence="1" type="ORF">CU103_21715</name>
</gene>
<accession>A0A2P7B641</accession>
<dbReference type="Proteomes" id="UP000241764">
    <property type="component" value="Unassembled WGS sequence"/>
</dbReference>
<dbReference type="EMBL" id="PGGM01000011">
    <property type="protein sequence ID" value="PSH61935.1"/>
    <property type="molecule type" value="Genomic_DNA"/>
</dbReference>
<protein>
    <recommendedName>
        <fullName evidence="3">Dodecin flavoprotein</fullName>
    </recommendedName>
</protein>
<evidence type="ECO:0008006" key="3">
    <source>
        <dbReference type="Google" id="ProtNLM"/>
    </source>
</evidence>
<sequence length="69" mass="7731">MGEDHVYKKIELVGSSTDSVDSAIKNAIARASQSVRQLDWFEVDQIRGHIQDGKVARFQVVLKAGFRLD</sequence>